<protein>
    <submittedName>
        <fullName evidence="2">Uncharacterized protein</fullName>
    </submittedName>
</protein>
<evidence type="ECO:0000256" key="1">
    <source>
        <dbReference type="SAM" id="MobiDB-lite"/>
    </source>
</evidence>
<evidence type="ECO:0000313" key="3">
    <source>
        <dbReference type="Proteomes" id="UP001281003"/>
    </source>
</evidence>
<evidence type="ECO:0000313" key="2">
    <source>
        <dbReference type="EMBL" id="KAK3403010.1"/>
    </source>
</evidence>
<sequence length="210" mass="23047">MCCHDNIILSQESITDGHSLIPQTRIETTSCETTTPQLRFDQHQPTNKRTVPEKTTTIADPYAVSAMDQCRALRRGMRKEEKQKSTDRSSTHRPNTGHLYRRTVGTNRSHKHIISLGTRICPLSSGQIGRLGVVLSSASLGVPSAKEYCMERWLRGFPCSGGGPGGWKLGPGQSSGRVAGFSPETPSTLNCPRRLPNPRQPTRPHGTCTT</sequence>
<accession>A0AAE0PN32</accession>
<reference evidence="2" key="2">
    <citation type="submission" date="2023-07" db="EMBL/GenBank/DDBJ databases">
        <authorList>
            <consortium name="Lawrence Berkeley National Laboratory"/>
            <person name="Haridas S."/>
            <person name="Hensen N."/>
            <person name="Bonometti L."/>
            <person name="Westerberg I."/>
            <person name="Brannstrom I.O."/>
            <person name="Guillou S."/>
            <person name="Cros-Aarteil S."/>
            <person name="Calhoun S."/>
            <person name="Kuo A."/>
            <person name="Mondo S."/>
            <person name="Pangilinan J."/>
            <person name="Riley R."/>
            <person name="LaButti K."/>
            <person name="Andreopoulos B."/>
            <person name="Lipzen A."/>
            <person name="Chen C."/>
            <person name="Yanf M."/>
            <person name="Daum C."/>
            <person name="Ng V."/>
            <person name="Clum A."/>
            <person name="Steindorff A."/>
            <person name="Ohm R."/>
            <person name="Martin F."/>
            <person name="Silar P."/>
            <person name="Natvig D."/>
            <person name="Lalanne C."/>
            <person name="Gautier V."/>
            <person name="Ament-velasquez S.L."/>
            <person name="Kruys A."/>
            <person name="Hutchinson M.I."/>
            <person name="Powell A.J."/>
            <person name="Barry K."/>
            <person name="Miller A.N."/>
            <person name="Grigoriev I.V."/>
            <person name="Debuchy R."/>
            <person name="Gladieux P."/>
            <person name="Thoren M.H."/>
            <person name="Johannesson H."/>
        </authorList>
    </citation>
    <scope>NUCLEOTIDE SEQUENCE</scope>
    <source>
        <strain evidence="2">FGSC 1904</strain>
    </source>
</reference>
<organism evidence="2 3">
    <name type="scientific">Sordaria brevicollis</name>
    <dbReference type="NCBI Taxonomy" id="83679"/>
    <lineage>
        <taxon>Eukaryota</taxon>
        <taxon>Fungi</taxon>
        <taxon>Dikarya</taxon>
        <taxon>Ascomycota</taxon>
        <taxon>Pezizomycotina</taxon>
        <taxon>Sordariomycetes</taxon>
        <taxon>Sordariomycetidae</taxon>
        <taxon>Sordariales</taxon>
        <taxon>Sordariaceae</taxon>
        <taxon>Sordaria</taxon>
    </lineage>
</organism>
<proteinExistence type="predicted"/>
<dbReference type="EMBL" id="JAUTDP010000001">
    <property type="protein sequence ID" value="KAK3403010.1"/>
    <property type="molecule type" value="Genomic_DNA"/>
</dbReference>
<gene>
    <name evidence="2" type="ORF">B0T20DRAFT_399778</name>
</gene>
<comment type="caution">
    <text evidence="2">The sequence shown here is derived from an EMBL/GenBank/DDBJ whole genome shotgun (WGS) entry which is preliminary data.</text>
</comment>
<feature type="region of interest" description="Disordered" evidence="1">
    <location>
        <begin position="75"/>
        <end position="100"/>
    </location>
</feature>
<dbReference type="Proteomes" id="UP001281003">
    <property type="component" value="Unassembled WGS sequence"/>
</dbReference>
<feature type="region of interest" description="Disordered" evidence="1">
    <location>
        <begin position="172"/>
        <end position="210"/>
    </location>
</feature>
<feature type="compositionally biased region" description="Basic and acidic residues" evidence="1">
    <location>
        <begin position="78"/>
        <end position="90"/>
    </location>
</feature>
<name>A0AAE0PN32_SORBR</name>
<dbReference type="AlphaFoldDB" id="A0AAE0PN32"/>
<reference evidence="2" key="1">
    <citation type="journal article" date="2023" name="Mol. Phylogenet. Evol.">
        <title>Genome-scale phylogeny and comparative genomics of the fungal order Sordariales.</title>
        <authorList>
            <person name="Hensen N."/>
            <person name="Bonometti L."/>
            <person name="Westerberg I."/>
            <person name="Brannstrom I.O."/>
            <person name="Guillou S."/>
            <person name="Cros-Aarteil S."/>
            <person name="Calhoun S."/>
            <person name="Haridas S."/>
            <person name="Kuo A."/>
            <person name="Mondo S."/>
            <person name="Pangilinan J."/>
            <person name="Riley R."/>
            <person name="LaButti K."/>
            <person name="Andreopoulos B."/>
            <person name="Lipzen A."/>
            <person name="Chen C."/>
            <person name="Yan M."/>
            <person name="Daum C."/>
            <person name="Ng V."/>
            <person name="Clum A."/>
            <person name="Steindorff A."/>
            <person name="Ohm R.A."/>
            <person name="Martin F."/>
            <person name="Silar P."/>
            <person name="Natvig D.O."/>
            <person name="Lalanne C."/>
            <person name="Gautier V."/>
            <person name="Ament-Velasquez S.L."/>
            <person name="Kruys A."/>
            <person name="Hutchinson M.I."/>
            <person name="Powell A.J."/>
            <person name="Barry K."/>
            <person name="Miller A.N."/>
            <person name="Grigoriev I.V."/>
            <person name="Debuchy R."/>
            <person name="Gladieux P."/>
            <person name="Hiltunen Thoren M."/>
            <person name="Johannesson H."/>
        </authorList>
    </citation>
    <scope>NUCLEOTIDE SEQUENCE</scope>
    <source>
        <strain evidence="2">FGSC 1904</strain>
    </source>
</reference>
<keyword evidence="3" id="KW-1185">Reference proteome</keyword>